<protein>
    <recommendedName>
        <fullName evidence="5">Exodeoxyribonuclease 7 large subunit</fullName>
        <ecNumber evidence="5">3.1.11.6</ecNumber>
    </recommendedName>
    <alternativeName>
        <fullName evidence="5">Exodeoxyribonuclease VII large subunit</fullName>
        <shortName evidence="5">Exonuclease VII large subunit</shortName>
    </alternativeName>
</protein>
<dbReference type="InterPro" id="IPR003753">
    <property type="entry name" value="Exonuc_VII_L"/>
</dbReference>
<dbReference type="CDD" id="cd04489">
    <property type="entry name" value="ExoVII_LU_OBF"/>
    <property type="match status" value="1"/>
</dbReference>
<organism evidence="9 10">
    <name type="scientific">Desulfoluna spongiiphila</name>
    <dbReference type="NCBI Taxonomy" id="419481"/>
    <lineage>
        <taxon>Bacteria</taxon>
        <taxon>Pseudomonadati</taxon>
        <taxon>Thermodesulfobacteriota</taxon>
        <taxon>Desulfobacteria</taxon>
        <taxon>Desulfobacterales</taxon>
        <taxon>Desulfolunaceae</taxon>
        <taxon>Desulfoluna</taxon>
    </lineage>
</organism>
<comment type="subcellular location">
    <subcellularLocation>
        <location evidence="5 6">Cytoplasm</location>
    </subcellularLocation>
</comment>
<dbReference type="GO" id="GO:0006308">
    <property type="term" value="P:DNA catabolic process"/>
    <property type="evidence" value="ECO:0007669"/>
    <property type="project" value="UniProtKB-UniRule"/>
</dbReference>
<comment type="subunit">
    <text evidence="5">Heterooligomer composed of large and small subunits.</text>
</comment>
<keyword evidence="4 5" id="KW-0269">Exonuclease</keyword>
<feature type="domain" description="OB-fold nucleic acid binding" evidence="8">
    <location>
        <begin position="8"/>
        <end position="101"/>
    </location>
</feature>
<comment type="function">
    <text evidence="5">Bidirectionally degrades single-stranded DNA into large acid-insoluble oligonucleotides, which are then degraded further into small acid-soluble oligonucleotides.</text>
</comment>
<evidence type="ECO:0000259" key="7">
    <source>
        <dbReference type="Pfam" id="PF02601"/>
    </source>
</evidence>
<keyword evidence="2 5" id="KW-0540">Nuclease</keyword>
<gene>
    <name evidence="5" type="primary">xseA</name>
    <name evidence="9" type="ORF">SAMN05216233_108169</name>
</gene>
<dbReference type="GO" id="GO:0008855">
    <property type="term" value="F:exodeoxyribonuclease VII activity"/>
    <property type="evidence" value="ECO:0007669"/>
    <property type="project" value="UniProtKB-UniRule"/>
</dbReference>
<name>A0A1G5FMV4_9BACT</name>
<keyword evidence="10" id="KW-1185">Reference proteome</keyword>
<evidence type="ECO:0000256" key="2">
    <source>
        <dbReference type="ARBA" id="ARBA00022722"/>
    </source>
</evidence>
<feature type="domain" description="Exonuclease VII large subunit C-terminal" evidence="7">
    <location>
        <begin position="124"/>
        <end position="437"/>
    </location>
</feature>
<comment type="catalytic activity">
    <reaction evidence="5 6">
        <text>Exonucleolytic cleavage in either 5'- to 3'- or 3'- to 5'-direction to yield nucleoside 5'-phosphates.</text>
        <dbReference type="EC" id="3.1.11.6"/>
    </reaction>
</comment>
<dbReference type="GO" id="GO:0003676">
    <property type="term" value="F:nucleic acid binding"/>
    <property type="evidence" value="ECO:0007669"/>
    <property type="project" value="InterPro"/>
</dbReference>
<evidence type="ECO:0000313" key="9">
    <source>
        <dbReference type="EMBL" id="SCY40605.1"/>
    </source>
</evidence>
<dbReference type="PANTHER" id="PTHR30008:SF0">
    <property type="entry name" value="EXODEOXYRIBONUCLEASE 7 LARGE SUBUNIT"/>
    <property type="match status" value="1"/>
</dbReference>
<proteinExistence type="inferred from homology"/>
<dbReference type="PANTHER" id="PTHR30008">
    <property type="entry name" value="EXODEOXYRIBONUCLEASE 7 LARGE SUBUNIT"/>
    <property type="match status" value="1"/>
</dbReference>
<dbReference type="RefSeq" id="WP_254782050.1">
    <property type="nucleotide sequence ID" value="NZ_FMUX01000008.1"/>
</dbReference>
<dbReference type="NCBIfam" id="TIGR00237">
    <property type="entry name" value="xseA"/>
    <property type="match status" value="1"/>
</dbReference>
<keyword evidence="1 5" id="KW-0963">Cytoplasm</keyword>
<dbReference type="Pfam" id="PF02601">
    <property type="entry name" value="Exonuc_VII_L"/>
    <property type="match status" value="1"/>
</dbReference>
<evidence type="ECO:0000256" key="6">
    <source>
        <dbReference type="RuleBase" id="RU004355"/>
    </source>
</evidence>
<dbReference type="STRING" id="419481.SAMN05216233_108169"/>
<evidence type="ECO:0000256" key="1">
    <source>
        <dbReference type="ARBA" id="ARBA00022490"/>
    </source>
</evidence>
<evidence type="ECO:0000256" key="5">
    <source>
        <dbReference type="HAMAP-Rule" id="MF_00378"/>
    </source>
</evidence>
<accession>A0A1G5FMV4</accession>
<dbReference type="GO" id="GO:0005737">
    <property type="term" value="C:cytoplasm"/>
    <property type="evidence" value="ECO:0007669"/>
    <property type="project" value="UniProtKB-SubCell"/>
</dbReference>
<evidence type="ECO:0000313" key="10">
    <source>
        <dbReference type="Proteomes" id="UP000198870"/>
    </source>
</evidence>
<dbReference type="InterPro" id="IPR025824">
    <property type="entry name" value="OB-fold_nuc-bd_dom"/>
</dbReference>
<dbReference type="EC" id="3.1.11.6" evidence="5"/>
<evidence type="ECO:0000256" key="4">
    <source>
        <dbReference type="ARBA" id="ARBA00022839"/>
    </source>
</evidence>
<dbReference type="GO" id="GO:0009318">
    <property type="term" value="C:exodeoxyribonuclease VII complex"/>
    <property type="evidence" value="ECO:0007669"/>
    <property type="project" value="UniProtKB-UniRule"/>
</dbReference>
<dbReference type="EMBL" id="FMUX01000008">
    <property type="protein sequence ID" value="SCY40605.1"/>
    <property type="molecule type" value="Genomic_DNA"/>
</dbReference>
<evidence type="ECO:0000259" key="8">
    <source>
        <dbReference type="Pfam" id="PF13742"/>
    </source>
</evidence>
<keyword evidence="3 5" id="KW-0378">Hydrolase</keyword>
<dbReference type="AlphaFoldDB" id="A0A1G5FMV4"/>
<reference evidence="9 10" key="1">
    <citation type="submission" date="2016-10" db="EMBL/GenBank/DDBJ databases">
        <authorList>
            <person name="de Groot N.N."/>
        </authorList>
    </citation>
    <scope>NUCLEOTIDE SEQUENCE [LARGE SCALE GENOMIC DNA]</scope>
    <source>
        <strain evidence="9 10">AA1</strain>
    </source>
</reference>
<sequence>MTERKEIYSVSSLTREIKGVLENRFPYVWIFGEISNLRIPSSGHCYFTLKDRNAQISGVIFRGQAARLKFRLEDGQTITGLGRVSLYEPRGTYQVIFEYMEPKGAGALQLAFEQLKQKLAAEGLFDAALKKPLPPFPGRIALVTSPTGAVVHDMLTVFRLRYPNVELLVVPVRVQGDQARLDIPAALSCLNRHMAADLIIVARGGGSLEDLAPFNSEEVARAIHQSVLPVISAVGHETDYTIADFTADMRAPTPTAAASLAVPDKRRLTEDLSVLTARLRLCLDRRLSDGRQRLNAASRRLVDPKKKIYDHRLRVDELTQRMARAIRRELSDRRTAQNWRRDRLAKVSPLVSVTAGRRDVQGLSKRMGLAMDGRLARNRDTLKRLEQNLSALSPQLVLDRGYSIVRDSRSGDVITRADQVEIGSSLDVVLADGSLKAVVERKDDGKKEI</sequence>
<dbReference type="InterPro" id="IPR020579">
    <property type="entry name" value="Exonuc_VII_lsu_C"/>
</dbReference>
<dbReference type="Pfam" id="PF13742">
    <property type="entry name" value="tRNA_anti_2"/>
    <property type="match status" value="1"/>
</dbReference>
<dbReference type="Proteomes" id="UP000198870">
    <property type="component" value="Unassembled WGS sequence"/>
</dbReference>
<evidence type="ECO:0000256" key="3">
    <source>
        <dbReference type="ARBA" id="ARBA00022801"/>
    </source>
</evidence>
<dbReference type="HAMAP" id="MF_00378">
    <property type="entry name" value="Exonuc_7_L"/>
    <property type="match status" value="1"/>
</dbReference>
<comment type="similarity">
    <text evidence="5 6">Belongs to the XseA family.</text>
</comment>